<organism evidence="2 3">
    <name type="scientific">Colletotrichum fioriniae PJ7</name>
    <dbReference type="NCBI Taxonomy" id="1445577"/>
    <lineage>
        <taxon>Eukaryota</taxon>
        <taxon>Fungi</taxon>
        <taxon>Dikarya</taxon>
        <taxon>Ascomycota</taxon>
        <taxon>Pezizomycotina</taxon>
        <taxon>Sordariomycetes</taxon>
        <taxon>Hypocreomycetidae</taxon>
        <taxon>Glomerellales</taxon>
        <taxon>Glomerellaceae</taxon>
        <taxon>Colletotrichum</taxon>
        <taxon>Colletotrichum acutatum species complex</taxon>
    </lineage>
</organism>
<name>A0A010Q4U4_9PEZI</name>
<feature type="compositionally biased region" description="Basic and acidic residues" evidence="1">
    <location>
        <begin position="170"/>
        <end position="184"/>
    </location>
</feature>
<evidence type="ECO:0000313" key="2">
    <source>
        <dbReference type="EMBL" id="EXF74872.1"/>
    </source>
</evidence>
<feature type="region of interest" description="Disordered" evidence="1">
    <location>
        <begin position="125"/>
        <end position="237"/>
    </location>
</feature>
<dbReference type="KEGG" id="cfj:CFIO01_04200"/>
<proteinExistence type="predicted"/>
<accession>A0A010Q4U4</accession>
<dbReference type="eggNOG" id="ENOG502T5WP">
    <property type="taxonomic scope" value="Eukaryota"/>
</dbReference>
<protein>
    <submittedName>
        <fullName evidence="2">Uncharacterized protein</fullName>
    </submittedName>
</protein>
<sequence length="237" mass="27134">MSTTQFPYTVLGEQRLALICLTAQLAKKIKETGVKDHFFVAAHSRVFNFFLSKFVAPPDSVWRQIPHNKRQDLLEDHYSSASNFTSYLSEQGLKKLVTKRCSQWFEEIKRHMPEILFLVPEQSKVAPNKNDSKNNTPASFHSPGKPAKHSAKNTPTPKSAEPKSLLSTKRRCEGAGEHEDEPRVAKRTRLVAPSPSLRQQQQQQQEPQRWLSDEEVARVGRRPQGKKWKSQITPLRI</sequence>
<evidence type="ECO:0000256" key="1">
    <source>
        <dbReference type="SAM" id="MobiDB-lite"/>
    </source>
</evidence>
<keyword evidence="3" id="KW-1185">Reference proteome</keyword>
<dbReference type="OrthoDB" id="4843983at2759"/>
<reference evidence="2 3" key="1">
    <citation type="submission" date="2014-02" db="EMBL/GenBank/DDBJ databases">
        <title>The genome sequence of Colletotrichum fioriniae PJ7.</title>
        <authorList>
            <person name="Baroncelli R."/>
            <person name="Thon M.R."/>
        </authorList>
    </citation>
    <scope>NUCLEOTIDE SEQUENCE [LARGE SCALE GENOMIC DNA]</scope>
    <source>
        <strain evidence="2 3">PJ7</strain>
    </source>
</reference>
<dbReference type="EMBL" id="JARH01000939">
    <property type="protein sequence ID" value="EXF74872.1"/>
    <property type="molecule type" value="Genomic_DNA"/>
</dbReference>
<gene>
    <name evidence="2" type="ORF">CFIO01_04200</name>
</gene>
<feature type="compositionally biased region" description="Basic residues" evidence="1">
    <location>
        <begin position="219"/>
        <end position="229"/>
    </location>
</feature>
<comment type="caution">
    <text evidence="2">The sequence shown here is derived from an EMBL/GenBank/DDBJ whole genome shotgun (WGS) entry which is preliminary data.</text>
</comment>
<dbReference type="Proteomes" id="UP000020467">
    <property type="component" value="Unassembled WGS sequence"/>
</dbReference>
<dbReference type="AlphaFoldDB" id="A0A010Q4U4"/>
<evidence type="ECO:0000313" key="3">
    <source>
        <dbReference type="Proteomes" id="UP000020467"/>
    </source>
</evidence>
<dbReference type="HOGENOM" id="CLU_1170559_0_0_1"/>